<dbReference type="InterPro" id="IPR013087">
    <property type="entry name" value="Znf_C2H2_type"/>
</dbReference>
<evidence type="ECO:0000256" key="2">
    <source>
        <dbReference type="ARBA" id="ARBA00022723"/>
    </source>
</evidence>
<evidence type="ECO:0000256" key="9">
    <source>
        <dbReference type="PROSITE-ProRule" id="PRU00042"/>
    </source>
</evidence>
<comment type="subcellular location">
    <subcellularLocation>
        <location evidence="1">Nucleus</location>
    </subcellularLocation>
</comment>
<dbReference type="PANTHER" id="PTHR24394">
    <property type="entry name" value="ZINC FINGER PROTEIN"/>
    <property type="match status" value="1"/>
</dbReference>
<proteinExistence type="predicted"/>
<dbReference type="GO" id="GO:0005634">
    <property type="term" value="C:nucleus"/>
    <property type="evidence" value="ECO:0007669"/>
    <property type="project" value="UniProtKB-SubCell"/>
</dbReference>
<dbReference type="InterPro" id="IPR036236">
    <property type="entry name" value="Znf_C2H2_sf"/>
</dbReference>
<keyword evidence="3" id="KW-0677">Repeat</keyword>
<feature type="domain" description="C2H2-type" evidence="11">
    <location>
        <begin position="22"/>
        <end position="41"/>
    </location>
</feature>
<dbReference type="GO" id="GO:0003677">
    <property type="term" value="F:DNA binding"/>
    <property type="evidence" value="ECO:0007669"/>
    <property type="project" value="UniProtKB-KW"/>
</dbReference>
<evidence type="ECO:0000256" key="5">
    <source>
        <dbReference type="ARBA" id="ARBA00022833"/>
    </source>
</evidence>
<evidence type="ECO:0000256" key="3">
    <source>
        <dbReference type="ARBA" id="ARBA00022737"/>
    </source>
</evidence>
<evidence type="ECO:0000256" key="8">
    <source>
        <dbReference type="ARBA" id="ARBA00023242"/>
    </source>
</evidence>
<feature type="domain" description="C2H2-type" evidence="11">
    <location>
        <begin position="67"/>
        <end position="98"/>
    </location>
</feature>
<evidence type="ECO:0000259" key="11">
    <source>
        <dbReference type="PROSITE" id="PS50157"/>
    </source>
</evidence>
<name>A0A1X7TJ95_AMPQE</name>
<dbReference type="InParanoid" id="A0A1X7TJ95"/>
<keyword evidence="6" id="KW-0805">Transcription regulation</keyword>
<dbReference type="PROSITE" id="PS50157">
    <property type="entry name" value="ZINC_FINGER_C2H2_2"/>
    <property type="match status" value="3"/>
</dbReference>
<feature type="compositionally biased region" description="Basic residues" evidence="10">
    <location>
        <begin position="139"/>
        <end position="149"/>
    </location>
</feature>
<evidence type="ECO:0000256" key="6">
    <source>
        <dbReference type="ARBA" id="ARBA00023015"/>
    </source>
</evidence>
<evidence type="ECO:0000256" key="7">
    <source>
        <dbReference type="ARBA" id="ARBA00023163"/>
    </source>
</evidence>
<dbReference type="GO" id="GO:0000981">
    <property type="term" value="F:DNA-binding transcription factor activity, RNA polymerase II-specific"/>
    <property type="evidence" value="ECO:0007669"/>
    <property type="project" value="TreeGrafter"/>
</dbReference>
<dbReference type="AlphaFoldDB" id="A0A1X7TJ95"/>
<dbReference type="Pfam" id="PF00096">
    <property type="entry name" value="zf-C2H2"/>
    <property type="match status" value="2"/>
</dbReference>
<keyword evidence="7" id="KW-0804">Transcription</keyword>
<feature type="region of interest" description="Disordered" evidence="10">
    <location>
        <begin position="38"/>
        <end position="63"/>
    </location>
</feature>
<dbReference type="OrthoDB" id="654211at2759"/>
<feature type="region of interest" description="Disordered" evidence="10">
    <location>
        <begin position="118"/>
        <end position="149"/>
    </location>
</feature>
<sequence>MASMPSMANYHQPQPAIDRPVYPCPYCQRSFRRTGDLKRHKCNAGRSKGGGASAGGSGQAPPGPASFKCHICGRAFNRSGDLKRHKCDSVRSKTGLIPQAPIKCQKCRRTFRRSGDFKRHKCDSVRSKTGPSGNGGGTQRKKQTQNKIQ</sequence>
<protein>
    <recommendedName>
        <fullName evidence="11">C2H2-type domain-containing protein</fullName>
    </recommendedName>
</protein>
<dbReference type="PANTHER" id="PTHR24394:SF48">
    <property type="entry name" value="ZINC FINGER PROTEIN 771"/>
    <property type="match status" value="1"/>
</dbReference>
<accession>A0A1X7TJ95</accession>
<dbReference type="FunFam" id="3.30.160.60:FF:000446">
    <property type="entry name" value="Zinc finger protein"/>
    <property type="match status" value="1"/>
</dbReference>
<dbReference type="STRING" id="400682.A0A1X7TJ95"/>
<organism evidence="12">
    <name type="scientific">Amphimedon queenslandica</name>
    <name type="common">Sponge</name>
    <dbReference type="NCBI Taxonomy" id="400682"/>
    <lineage>
        <taxon>Eukaryota</taxon>
        <taxon>Metazoa</taxon>
        <taxon>Porifera</taxon>
        <taxon>Demospongiae</taxon>
        <taxon>Heteroscleromorpha</taxon>
        <taxon>Haplosclerida</taxon>
        <taxon>Niphatidae</taxon>
        <taxon>Amphimedon</taxon>
    </lineage>
</organism>
<dbReference type="Gene3D" id="3.30.160.60">
    <property type="entry name" value="Classic Zinc Finger"/>
    <property type="match status" value="2"/>
</dbReference>
<evidence type="ECO:0000313" key="12">
    <source>
        <dbReference type="EnsemblMetazoa" id="Aqu2.1.14872_001"/>
    </source>
</evidence>
<reference evidence="12" key="1">
    <citation type="submission" date="2017-05" db="UniProtKB">
        <authorList>
            <consortium name="EnsemblMetazoa"/>
        </authorList>
    </citation>
    <scope>IDENTIFICATION</scope>
</reference>
<keyword evidence="2" id="KW-0479">Metal-binding</keyword>
<feature type="domain" description="C2H2-type" evidence="11">
    <location>
        <begin position="102"/>
        <end position="131"/>
    </location>
</feature>
<dbReference type="SUPFAM" id="SSF57667">
    <property type="entry name" value="beta-beta-alpha zinc fingers"/>
    <property type="match status" value="1"/>
</dbReference>
<evidence type="ECO:0000256" key="1">
    <source>
        <dbReference type="ARBA" id="ARBA00004123"/>
    </source>
</evidence>
<dbReference type="EnsemblMetazoa" id="Aqu2.1.14872_001">
    <property type="protein sequence ID" value="Aqu2.1.14872_001"/>
    <property type="gene ID" value="Aqu2.1.14872"/>
</dbReference>
<dbReference type="GO" id="GO:0008270">
    <property type="term" value="F:zinc ion binding"/>
    <property type="evidence" value="ECO:0007669"/>
    <property type="project" value="UniProtKB-KW"/>
</dbReference>
<evidence type="ECO:0000256" key="4">
    <source>
        <dbReference type="ARBA" id="ARBA00022771"/>
    </source>
</evidence>
<feature type="compositionally biased region" description="Gly residues" evidence="10">
    <location>
        <begin position="47"/>
        <end position="58"/>
    </location>
</feature>
<dbReference type="SMART" id="SM00355">
    <property type="entry name" value="ZnF_C2H2"/>
    <property type="match status" value="3"/>
</dbReference>
<keyword evidence="8" id="KW-0539">Nucleus</keyword>
<evidence type="ECO:0000256" key="10">
    <source>
        <dbReference type="SAM" id="MobiDB-lite"/>
    </source>
</evidence>
<keyword evidence="5" id="KW-0862">Zinc</keyword>
<keyword evidence="4 9" id="KW-0863">Zinc-finger</keyword>